<protein>
    <submittedName>
        <fullName evidence="1">Uncharacterized protein</fullName>
    </submittedName>
</protein>
<name>A0A1R3VHM3_9HYPH</name>
<sequence length="95" mass="10531">MAKCYSPSLVARGRVEPAELEREHLTIRLAKRCLLQQVMAMAHSRPATNTDLPKRFFGPGDRPVPIAMVQANNDHWRLMICALTSTGGVLCSATR</sequence>
<dbReference type="AlphaFoldDB" id="A0A1R3VHM3"/>
<dbReference type="EMBL" id="FTPD01000067">
    <property type="protein sequence ID" value="SIT59322.1"/>
    <property type="molecule type" value="Genomic_DNA"/>
</dbReference>
<evidence type="ECO:0000313" key="2">
    <source>
        <dbReference type="Proteomes" id="UP000188388"/>
    </source>
</evidence>
<organism evidence="1 2">
    <name type="scientific">Mesorhizobium prunaredense</name>
    <dbReference type="NCBI Taxonomy" id="1631249"/>
    <lineage>
        <taxon>Bacteria</taxon>
        <taxon>Pseudomonadati</taxon>
        <taxon>Pseudomonadota</taxon>
        <taxon>Alphaproteobacteria</taxon>
        <taxon>Hyphomicrobiales</taxon>
        <taxon>Phyllobacteriaceae</taxon>
        <taxon>Mesorhizobium</taxon>
    </lineage>
</organism>
<reference evidence="2" key="1">
    <citation type="submission" date="2017-01" db="EMBL/GenBank/DDBJ databases">
        <authorList>
            <person name="Brunel B."/>
        </authorList>
    </citation>
    <scope>NUCLEOTIDE SEQUENCE [LARGE SCALE GENOMIC DNA]</scope>
</reference>
<evidence type="ECO:0000313" key="1">
    <source>
        <dbReference type="EMBL" id="SIT59322.1"/>
    </source>
</evidence>
<dbReference type="STRING" id="1631249.BQ8794_70252"/>
<accession>A0A1R3VHM3</accession>
<proteinExistence type="predicted"/>
<dbReference type="Proteomes" id="UP000188388">
    <property type="component" value="Unassembled WGS sequence"/>
</dbReference>
<gene>
    <name evidence="1" type="ORF">BQ8794_70252</name>
</gene>
<keyword evidence="2" id="KW-1185">Reference proteome</keyword>